<accession>A0AAD9G460</accession>
<keyword evidence="3" id="KW-1185">Reference proteome</keyword>
<dbReference type="Proteomes" id="UP001259832">
    <property type="component" value="Unassembled WGS sequence"/>
</dbReference>
<evidence type="ECO:0000256" key="1">
    <source>
        <dbReference type="SAM" id="MobiDB-lite"/>
    </source>
</evidence>
<protein>
    <submittedName>
        <fullName evidence="2">Uncharacterized protein</fullName>
    </submittedName>
</protein>
<dbReference type="AlphaFoldDB" id="A0AAD9G460"/>
<comment type="caution">
    <text evidence="2">The sequence shown here is derived from an EMBL/GenBank/DDBJ whole genome shotgun (WGS) entry which is preliminary data.</text>
</comment>
<reference evidence="2" key="1">
    <citation type="submission" date="2023-08" db="EMBL/GenBank/DDBJ databases">
        <title>Reference Genome Resource for the Citrus Pathogen Phytophthora citrophthora.</title>
        <authorList>
            <person name="Moller H."/>
            <person name="Coetzee B."/>
            <person name="Rose L.J."/>
            <person name="Van Niekerk J.M."/>
        </authorList>
    </citation>
    <scope>NUCLEOTIDE SEQUENCE</scope>
    <source>
        <strain evidence="2">STE-U-9442</strain>
    </source>
</reference>
<name>A0AAD9G460_9STRA</name>
<proteinExistence type="predicted"/>
<evidence type="ECO:0000313" key="2">
    <source>
        <dbReference type="EMBL" id="KAK1931335.1"/>
    </source>
</evidence>
<sequence>MSGCGGVATDYRTDKHGEEADELSGGSAIDAVEDASGSHGKVTGICTHGWKERMSQCEGSRSCQHIRRNGCPLRFVVLEVKHERYVHNHSVSKEAFAMYLVV</sequence>
<evidence type="ECO:0000313" key="3">
    <source>
        <dbReference type="Proteomes" id="UP001259832"/>
    </source>
</evidence>
<organism evidence="2 3">
    <name type="scientific">Phytophthora citrophthora</name>
    <dbReference type="NCBI Taxonomy" id="4793"/>
    <lineage>
        <taxon>Eukaryota</taxon>
        <taxon>Sar</taxon>
        <taxon>Stramenopiles</taxon>
        <taxon>Oomycota</taxon>
        <taxon>Peronosporomycetes</taxon>
        <taxon>Peronosporales</taxon>
        <taxon>Peronosporaceae</taxon>
        <taxon>Phytophthora</taxon>
    </lineage>
</organism>
<feature type="region of interest" description="Disordered" evidence="1">
    <location>
        <begin position="1"/>
        <end position="26"/>
    </location>
</feature>
<dbReference type="EMBL" id="JASMQC010000034">
    <property type="protein sequence ID" value="KAK1931335.1"/>
    <property type="molecule type" value="Genomic_DNA"/>
</dbReference>
<gene>
    <name evidence="2" type="ORF">P3T76_013091</name>
</gene>